<accession>A0A0F8X0I0</accession>
<evidence type="ECO:0008006" key="2">
    <source>
        <dbReference type="Google" id="ProtNLM"/>
    </source>
</evidence>
<protein>
    <recommendedName>
        <fullName evidence="2">Cadherin domain-containing protein</fullName>
    </recommendedName>
</protein>
<dbReference type="SUPFAM" id="SSF49313">
    <property type="entry name" value="Cadherin-like"/>
    <property type="match status" value="1"/>
</dbReference>
<evidence type="ECO:0000313" key="1">
    <source>
        <dbReference type="EMBL" id="KKK62617.1"/>
    </source>
</evidence>
<reference evidence="1" key="1">
    <citation type="journal article" date="2015" name="Nature">
        <title>Complex archaea that bridge the gap between prokaryotes and eukaryotes.</title>
        <authorList>
            <person name="Spang A."/>
            <person name="Saw J.H."/>
            <person name="Jorgensen S.L."/>
            <person name="Zaremba-Niedzwiedzka K."/>
            <person name="Martijn J."/>
            <person name="Lind A.E."/>
            <person name="van Eijk R."/>
            <person name="Schleper C."/>
            <person name="Guy L."/>
            <person name="Ettema T.J."/>
        </authorList>
    </citation>
    <scope>NUCLEOTIDE SEQUENCE</scope>
</reference>
<feature type="non-terminal residue" evidence="1">
    <location>
        <position position="1"/>
    </location>
</feature>
<dbReference type="InterPro" id="IPR013783">
    <property type="entry name" value="Ig-like_fold"/>
</dbReference>
<dbReference type="AlphaFoldDB" id="A0A0F8X0I0"/>
<dbReference type="GO" id="GO:0005509">
    <property type="term" value="F:calcium ion binding"/>
    <property type="evidence" value="ECO:0007669"/>
    <property type="project" value="InterPro"/>
</dbReference>
<dbReference type="GO" id="GO:0016020">
    <property type="term" value="C:membrane"/>
    <property type="evidence" value="ECO:0007669"/>
    <property type="project" value="InterPro"/>
</dbReference>
<dbReference type="EMBL" id="LAZR01061909">
    <property type="protein sequence ID" value="KKK62617.1"/>
    <property type="molecule type" value="Genomic_DNA"/>
</dbReference>
<sequence length="365" mass="39265">GAAAVSSSFKVTVVDDQQPTLDIADVSMAHNEQVHEITLPVTDVNGQIVEYTALAIQPDGPAYELKTRLGLTNYLPWYDNTSWRGEKWMQSDAGLYYYILPTGQIFQYFGGQVGQVDTSYYADPQSFIDAGPAEIPGLAQFVSMDGNVLTISPDISFVGSFNVQVTATDSVTAPVVDTFSVTVNNLGPVWGLLSNDLQVLHNDPCVVLLSAIDPAGDDITYSFAVNTPGAEAYALRTELDLAIYLPLYDNHGGLGQKWMQSDAGLYYYILPSGQVFQYGGGLVGQVDPSYNANPQSLIDQVPLASPDVTFTYIYSTSQLTVNIPVDFVGTFEVIATVSDGAAAVSSSFKVTVVDDQQPTLDIADV</sequence>
<dbReference type="InterPro" id="IPR015919">
    <property type="entry name" value="Cadherin-like_sf"/>
</dbReference>
<name>A0A0F8X0I0_9ZZZZ</name>
<comment type="caution">
    <text evidence="1">The sequence shown here is derived from an EMBL/GenBank/DDBJ whole genome shotgun (WGS) entry which is preliminary data.</text>
</comment>
<proteinExistence type="predicted"/>
<gene>
    <name evidence="1" type="ORF">LCGC14_3002540</name>
</gene>
<organism evidence="1">
    <name type="scientific">marine sediment metagenome</name>
    <dbReference type="NCBI Taxonomy" id="412755"/>
    <lineage>
        <taxon>unclassified sequences</taxon>
        <taxon>metagenomes</taxon>
        <taxon>ecological metagenomes</taxon>
    </lineage>
</organism>
<feature type="non-terminal residue" evidence="1">
    <location>
        <position position="365"/>
    </location>
</feature>
<dbReference type="Gene3D" id="2.60.40.10">
    <property type="entry name" value="Immunoglobulins"/>
    <property type="match status" value="1"/>
</dbReference>